<name>A0A9W4T1J4_9GLOM</name>
<dbReference type="EMBL" id="CAMKVN010005688">
    <property type="protein sequence ID" value="CAI2189223.1"/>
    <property type="molecule type" value="Genomic_DNA"/>
</dbReference>
<sequence length="78" mass="8634">MPPLSSTQQISNEHSTLTEHGGGNGVVQVVSGDKSWQQKENLNESQFRLGIVLLELVDALDYLAGSFSIFEKLYVRII</sequence>
<feature type="region of interest" description="Disordered" evidence="1">
    <location>
        <begin position="1"/>
        <end position="25"/>
    </location>
</feature>
<keyword evidence="3" id="KW-1185">Reference proteome</keyword>
<evidence type="ECO:0000256" key="1">
    <source>
        <dbReference type="SAM" id="MobiDB-lite"/>
    </source>
</evidence>
<proteinExistence type="predicted"/>
<evidence type="ECO:0000313" key="3">
    <source>
        <dbReference type="Proteomes" id="UP001153678"/>
    </source>
</evidence>
<accession>A0A9W4T1J4</accession>
<organism evidence="2 3">
    <name type="scientific">Funneliformis geosporum</name>
    <dbReference type="NCBI Taxonomy" id="1117311"/>
    <lineage>
        <taxon>Eukaryota</taxon>
        <taxon>Fungi</taxon>
        <taxon>Fungi incertae sedis</taxon>
        <taxon>Mucoromycota</taxon>
        <taxon>Glomeromycotina</taxon>
        <taxon>Glomeromycetes</taxon>
        <taxon>Glomerales</taxon>
        <taxon>Glomeraceae</taxon>
        <taxon>Funneliformis</taxon>
    </lineage>
</organism>
<feature type="compositionally biased region" description="Polar residues" evidence="1">
    <location>
        <begin position="1"/>
        <end position="15"/>
    </location>
</feature>
<dbReference type="Proteomes" id="UP001153678">
    <property type="component" value="Unassembled WGS sequence"/>
</dbReference>
<dbReference type="AlphaFoldDB" id="A0A9W4T1J4"/>
<evidence type="ECO:0000313" key="2">
    <source>
        <dbReference type="EMBL" id="CAI2189223.1"/>
    </source>
</evidence>
<comment type="caution">
    <text evidence="2">The sequence shown here is derived from an EMBL/GenBank/DDBJ whole genome shotgun (WGS) entry which is preliminary data.</text>
</comment>
<reference evidence="2" key="1">
    <citation type="submission" date="2022-08" db="EMBL/GenBank/DDBJ databases">
        <authorList>
            <person name="Kallberg Y."/>
            <person name="Tangrot J."/>
            <person name="Rosling A."/>
        </authorList>
    </citation>
    <scope>NUCLEOTIDE SEQUENCE</scope>
    <source>
        <strain evidence="2">Wild A</strain>
    </source>
</reference>
<gene>
    <name evidence="2" type="ORF">FWILDA_LOCUS13973</name>
</gene>
<protein>
    <submittedName>
        <fullName evidence="2">275_t:CDS:1</fullName>
    </submittedName>
</protein>